<keyword evidence="8" id="KW-0862">Zinc</keyword>
<dbReference type="FunFam" id="1.10.274.100:FF:000007">
    <property type="entry name" value="DNA-directed RNA polymerase subunit"/>
    <property type="match status" value="1"/>
</dbReference>
<comment type="function">
    <text evidence="13">DNA-dependent RNA polymerase catalyzes the transcription of DNA into RNA using the four ribonucleoside triphosphates as substrates. Largest and catalytic core component of RNA polymerase III which synthesizes small RNAs, such as 5S rRNA and tRNAs. Forms the polymerase active center together with the second largest subunit. A single-stranded DNA template strand of the promoter is positioned within the central active site cleft of Pol III. A bridging helix emanates from RPC1 and crosses the cleft near the catalytic site and is thought to promote translocation of Pol III by acting as a ratchet that moves the RNA-DNA hybrid through the active site by switching from straight to bent conformations at each step of nucleotide addition.</text>
</comment>
<dbReference type="InterPro" id="IPR007080">
    <property type="entry name" value="RNA_pol_Rpb1_1"/>
</dbReference>
<proteinExistence type="inferred from homology"/>
<evidence type="ECO:0000256" key="3">
    <source>
        <dbReference type="ARBA" id="ARBA00011206"/>
    </source>
</evidence>
<dbReference type="Gene3D" id="6.10.250.2940">
    <property type="match status" value="1"/>
</dbReference>
<dbReference type="InterPro" id="IPR006592">
    <property type="entry name" value="RNA_pol_N"/>
</dbReference>
<dbReference type="Gene3D" id="1.10.132.30">
    <property type="match status" value="1"/>
</dbReference>
<comment type="subunit">
    <text evidence="3">Component of the RNA polymerase III (Pol III) complex consisting of 17 subunits.</text>
</comment>
<evidence type="ECO:0000256" key="10">
    <source>
        <dbReference type="ARBA" id="ARBA00023163"/>
    </source>
</evidence>
<dbReference type="Gene3D" id="3.30.1490.180">
    <property type="entry name" value="RNA polymerase ii"/>
    <property type="match status" value="1"/>
</dbReference>
<evidence type="ECO:0000313" key="18">
    <source>
        <dbReference type="Proteomes" id="UP001293254"/>
    </source>
</evidence>
<dbReference type="SUPFAM" id="SSF64484">
    <property type="entry name" value="beta and beta-prime subunits of DNA dependent RNA-polymerase"/>
    <property type="match status" value="1"/>
</dbReference>
<dbReference type="CDD" id="cd02583">
    <property type="entry name" value="RNAP_III_RPC1_N"/>
    <property type="match status" value="1"/>
</dbReference>
<dbReference type="Gene3D" id="1.10.150.390">
    <property type="match status" value="1"/>
</dbReference>
<keyword evidence="7" id="KW-0479">Metal-binding</keyword>
<keyword evidence="10 14" id="KW-0804">Transcription</keyword>
<name>A0AAE1YSG5_9LAMI</name>
<dbReference type="EC" id="2.7.7.6" evidence="14"/>
<dbReference type="InterPro" id="IPR000722">
    <property type="entry name" value="RNA_pol_asu"/>
</dbReference>
<protein>
    <recommendedName>
        <fullName evidence="14">DNA-directed RNA polymerase subunit</fullName>
        <ecNumber evidence="14">2.7.7.6</ecNumber>
    </recommendedName>
</protein>
<reference evidence="17" key="2">
    <citation type="journal article" date="2024" name="Plant">
        <title>Genomic evolution and insights into agronomic trait innovations of Sesamum species.</title>
        <authorList>
            <person name="Miao H."/>
            <person name="Wang L."/>
            <person name="Qu L."/>
            <person name="Liu H."/>
            <person name="Sun Y."/>
            <person name="Le M."/>
            <person name="Wang Q."/>
            <person name="Wei S."/>
            <person name="Zheng Y."/>
            <person name="Lin W."/>
            <person name="Duan Y."/>
            <person name="Cao H."/>
            <person name="Xiong S."/>
            <person name="Wang X."/>
            <person name="Wei L."/>
            <person name="Li C."/>
            <person name="Ma Q."/>
            <person name="Ju M."/>
            <person name="Zhao R."/>
            <person name="Li G."/>
            <person name="Mu C."/>
            <person name="Tian Q."/>
            <person name="Mei H."/>
            <person name="Zhang T."/>
            <person name="Gao T."/>
            <person name="Zhang H."/>
        </authorList>
    </citation>
    <scope>NUCLEOTIDE SEQUENCE</scope>
    <source>
        <strain evidence="17">3651</strain>
    </source>
</reference>
<dbReference type="Gene3D" id="6.20.50.80">
    <property type="match status" value="1"/>
</dbReference>
<dbReference type="GO" id="GO:0003677">
    <property type="term" value="F:DNA binding"/>
    <property type="evidence" value="ECO:0007669"/>
    <property type="project" value="InterPro"/>
</dbReference>
<evidence type="ECO:0000259" key="16">
    <source>
        <dbReference type="SMART" id="SM00663"/>
    </source>
</evidence>
<comment type="similarity">
    <text evidence="2 14">Belongs to the RNA polymerase beta' chain family.</text>
</comment>
<dbReference type="EMBL" id="JACGWO010000002">
    <property type="protein sequence ID" value="KAK4435181.1"/>
    <property type="molecule type" value="Genomic_DNA"/>
</dbReference>
<evidence type="ECO:0000256" key="6">
    <source>
        <dbReference type="ARBA" id="ARBA00022695"/>
    </source>
</evidence>
<dbReference type="GO" id="GO:0005634">
    <property type="term" value="C:nucleus"/>
    <property type="evidence" value="ECO:0007669"/>
    <property type="project" value="UniProtKB-SubCell"/>
</dbReference>
<sequence length="1485" mass="165943">MLQVAALDIQFWEDEVPTVPHVDTRFRRLAAAEARQSLAPRSALDMRKVQATLQFSKQPYIEDVGPRRIESIQFSTFSGTEVLKTAEVEVSRGVYYDSTKKPIDNGLLDPHMGPANKNGICKTCNGNFRECPGHCGYLALALPVYNVGYISTIIDILKCICKKCSRVLLEEKERQEFLKKMRNPKLEPLRKNEILKKVVKRCNAMAGSKRAVKCSRCGYINGMVKKGPLRIQHDRAKIVDNDLDECQSAVSHTKDSKGNVNFSSTIDPKLVYQLLRNMLDEDCELLYLNDRPEKLMVTNILVPPIAIRPSVFVDGGTQSNENDITERLKRIIQANASLRQELLETNQYNKNLTSWDDLQMEVAQYINSDVRGLPFHMTTAKPLSGFVQRLKGKQGRFRGNLSGKRVEYTGRTVISPDPNLKISEVAIPILMARILTYPERVSHHNIEKLRQCVRNGPNKYPGAKFIKHPDGTEISLMFSSRKRHADELKYGYIVDRHLEDGDIVLFNRQPSLHRMSIMSHRARIMPWRTLRFNESVCNPYNADFDGDEMNMHVPQTEEARTEALMLMGVQNNLCTPKNGEILVASTQDFLTSSFLITRKDTFYDRASFSLMCSYMGDAMDPIDLPTPALVKPVELWTGKQLFSVLLRPHAKMRVYLNLTVAEKSYGKSRETMCPKDGFVYIRNSELISGQLGKATVGNGSKDGLYSVLLRDYSAHAAATCMNRLAKLSARWIGNHGFSIGINDVTPGDVLNKEKKLTLDKEYGQCTDYIESYNSGKLELLPGCNRAETLEAKITGTLNNIRERTANVCMKNLNWRNSPLIMSQCGSKGSPINICQMIACVGQQSVGGRRAPNGFVDRTLPHFERGAKDPDAKGFVQNSFYTGLSATEFFFHTMGGREGLVDTAVKTADTGYMSRRLMKALEDLSVHYDNTVRNASGSIVQFVYGGDGMDPAQMEEKSGLPLNFERLFMKAKATCPAAEEKSLNTEEIKTIVDEMIEERLPKSTTDLEEECSKDPPPLDTPSKKETLETFDKSLKSFIERKHPSSDLMLKLSEGRYSGEDQVYLDKLASNVSGITRNQLMVFLETCITRYNSKKIEAGTAIGAIGAQSIGEPGTQMTLKTFHFAGVASMNVTLGVPRIKEIINAAKRINTPIITTALQCNNNDIIAKLVKGRIEKTLLEQVAKSIKTSQTSRSASIVITLDMKRIQGAQLSIDAYTVKESILQTPRMKLKEQQVKVLNPRKLEVVLQAERSKLHFEVNALKNKLSKVVVKGINSVERVIIVNEAKEKDPTRKKAEVTSRGASVDIVGHVLGTHWTETYVVVVVVKVGCESREPLRTGLLSVMGTDGVDGKNTTSNHIIEVQQTLGIEAARKKIIEEIHFTMSSHGMTIDIRHMMLLADLMTFKGEVLGITRHGVQKMRDSVLMLASFEKTADHLFNASVSGRVDRIEGVSECIIMGIPMQIGTGMLKVRQSVQPVELTYGPDPIIC</sequence>
<dbReference type="Pfam" id="PF00623">
    <property type="entry name" value="RNA_pol_Rpb1_2"/>
    <property type="match status" value="1"/>
</dbReference>
<dbReference type="Pfam" id="PF05000">
    <property type="entry name" value="RNA_pol_Rpb1_4"/>
    <property type="match status" value="1"/>
</dbReference>
<dbReference type="FunFam" id="1.10.132.30:FF:000001">
    <property type="entry name" value="DNA-directed RNA polymerase subunit"/>
    <property type="match status" value="1"/>
</dbReference>
<evidence type="ECO:0000256" key="15">
    <source>
        <dbReference type="SAM" id="MobiDB-lite"/>
    </source>
</evidence>
<organism evidence="17 18">
    <name type="scientific">Sesamum alatum</name>
    <dbReference type="NCBI Taxonomy" id="300844"/>
    <lineage>
        <taxon>Eukaryota</taxon>
        <taxon>Viridiplantae</taxon>
        <taxon>Streptophyta</taxon>
        <taxon>Embryophyta</taxon>
        <taxon>Tracheophyta</taxon>
        <taxon>Spermatophyta</taxon>
        <taxon>Magnoliopsida</taxon>
        <taxon>eudicotyledons</taxon>
        <taxon>Gunneridae</taxon>
        <taxon>Pentapetalae</taxon>
        <taxon>asterids</taxon>
        <taxon>lamiids</taxon>
        <taxon>Lamiales</taxon>
        <taxon>Pedaliaceae</taxon>
        <taxon>Sesamum</taxon>
    </lineage>
</organism>
<accession>A0AAE1YSG5</accession>
<keyword evidence="6 14" id="KW-0548">Nucleotidyltransferase</keyword>
<dbReference type="InterPro" id="IPR007066">
    <property type="entry name" value="RNA_pol_Rpb1_3"/>
</dbReference>
<evidence type="ECO:0000256" key="14">
    <source>
        <dbReference type="RuleBase" id="RU004279"/>
    </source>
</evidence>
<dbReference type="InterPro" id="IPR038120">
    <property type="entry name" value="Rpb1_funnel_sf"/>
</dbReference>
<keyword evidence="5 14" id="KW-0808">Transferase</keyword>
<dbReference type="GO" id="GO:0006351">
    <property type="term" value="P:DNA-templated transcription"/>
    <property type="evidence" value="ECO:0007669"/>
    <property type="project" value="InterPro"/>
</dbReference>
<feature type="domain" description="RNA polymerase N-terminal" evidence="16">
    <location>
        <begin position="293"/>
        <end position="597"/>
    </location>
</feature>
<dbReference type="PANTHER" id="PTHR48446">
    <property type="entry name" value="DNA-DIRECTED RNA POLYMERASE SUBUNIT BETA' N-TERMINAL SECTION"/>
    <property type="match status" value="1"/>
</dbReference>
<dbReference type="GO" id="GO:0003899">
    <property type="term" value="F:DNA-directed RNA polymerase activity"/>
    <property type="evidence" value="ECO:0007669"/>
    <property type="project" value="UniProtKB-EC"/>
</dbReference>
<dbReference type="InterPro" id="IPR035697">
    <property type="entry name" value="RNAP_III_RPC1_N"/>
</dbReference>
<dbReference type="InterPro" id="IPR007083">
    <property type="entry name" value="RNA_pol_Rpb1_4"/>
</dbReference>
<keyword evidence="9" id="KW-0460">Magnesium</keyword>
<comment type="catalytic activity">
    <reaction evidence="12 14">
        <text>RNA(n) + a ribonucleoside 5'-triphosphate = RNA(n+1) + diphosphate</text>
        <dbReference type="Rhea" id="RHEA:21248"/>
        <dbReference type="Rhea" id="RHEA-COMP:14527"/>
        <dbReference type="Rhea" id="RHEA-COMP:17342"/>
        <dbReference type="ChEBI" id="CHEBI:33019"/>
        <dbReference type="ChEBI" id="CHEBI:61557"/>
        <dbReference type="ChEBI" id="CHEBI:140395"/>
        <dbReference type="EC" id="2.7.7.6"/>
    </reaction>
</comment>
<dbReference type="Pfam" id="PF04983">
    <property type="entry name" value="RNA_pol_Rpb1_3"/>
    <property type="match status" value="1"/>
</dbReference>
<keyword evidence="4 14" id="KW-0240">DNA-directed RNA polymerase</keyword>
<evidence type="ECO:0000256" key="1">
    <source>
        <dbReference type="ARBA" id="ARBA00004123"/>
    </source>
</evidence>
<dbReference type="GO" id="GO:0046872">
    <property type="term" value="F:metal ion binding"/>
    <property type="evidence" value="ECO:0007669"/>
    <property type="project" value="UniProtKB-KW"/>
</dbReference>
<dbReference type="Proteomes" id="UP001293254">
    <property type="component" value="Unassembled WGS sequence"/>
</dbReference>
<evidence type="ECO:0000256" key="11">
    <source>
        <dbReference type="ARBA" id="ARBA00023242"/>
    </source>
</evidence>
<dbReference type="FunFam" id="1.10.150.390:FF:000004">
    <property type="entry name" value="DNA-directed RNA polymerase subunit"/>
    <property type="match status" value="1"/>
</dbReference>
<evidence type="ECO:0000256" key="12">
    <source>
        <dbReference type="ARBA" id="ARBA00048552"/>
    </source>
</evidence>
<dbReference type="Pfam" id="PF04998">
    <property type="entry name" value="RNA_pol_Rpb1_5"/>
    <property type="match status" value="1"/>
</dbReference>
<dbReference type="FunFam" id="2.40.40.20:FF:000019">
    <property type="entry name" value="DNA-directed RNA polymerase II subunit RPB1"/>
    <property type="match status" value="1"/>
</dbReference>
<evidence type="ECO:0000256" key="7">
    <source>
        <dbReference type="ARBA" id="ARBA00022723"/>
    </source>
</evidence>
<dbReference type="Gene3D" id="4.10.860.120">
    <property type="entry name" value="RNA polymerase II, clamp domain"/>
    <property type="match status" value="1"/>
</dbReference>
<evidence type="ECO:0000256" key="13">
    <source>
        <dbReference type="ARBA" id="ARBA00058108"/>
    </source>
</evidence>
<dbReference type="InterPro" id="IPR044893">
    <property type="entry name" value="RNA_pol_Rpb1_clamp_domain"/>
</dbReference>
<feature type="region of interest" description="Disordered" evidence="15">
    <location>
        <begin position="1001"/>
        <end position="1023"/>
    </location>
</feature>
<comment type="caution">
    <text evidence="17">The sequence shown here is derived from an EMBL/GenBank/DDBJ whole genome shotgun (WGS) entry which is preliminary data.</text>
</comment>
<dbReference type="GO" id="GO:0000428">
    <property type="term" value="C:DNA-directed RNA polymerase complex"/>
    <property type="evidence" value="ECO:0007669"/>
    <property type="project" value="UniProtKB-KW"/>
</dbReference>
<reference evidence="17" key="1">
    <citation type="submission" date="2020-06" db="EMBL/GenBank/DDBJ databases">
        <authorList>
            <person name="Li T."/>
            <person name="Hu X."/>
            <person name="Zhang T."/>
            <person name="Song X."/>
            <person name="Zhang H."/>
            <person name="Dai N."/>
            <person name="Sheng W."/>
            <person name="Hou X."/>
            <person name="Wei L."/>
        </authorList>
    </citation>
    <scope>NUCLEOTIDE SEQUENCE</scope>
    <source>
        <strain evidence="17">3651</strain>
        <tissue evidence="17">Leaf</tissue>
    </source>
</reference>
<dbReference type="PANTHER" id="PTHR48446:SF1">
    <property type="entry name" value="DNA-DIRECTED RNA POLYMERASE SUBUNIT BETA' N-TERMINAL SECTION"/>
    <property type="match status" value="1"/>
</dbReference>
<dbReference type="SMART" id="SM00663">
    <property type="entry name" value="RPOLA_N"/>
    <property type="match status" value="1"/>
</dbReference>
<keyword evidence="18" id="KW-1185">Reference proteome</keyword>
<keyword evidence="11" id="KW-0539">Nucleus</keyword>
<dbReference type="InterPro" id="IPR015700">
    <property type="entry name" value="RPC1"/>
</dbReference>
<evidence type="ECO:0000256" key="8">
    <source>
        <dbReference type="ARBA" id="ARBA00022833"/>
    </source>
</evidence>
<dbReference type="CDD" id="cd02736">
    <property type="entry name" value="RNAP_III_Rpc1_C"/>
    <property type="match status" value="1"/>
</dbReference>
<dbReference type="Gene3D" id="2.40.40.20">
    <property type="match status" value="1"/>
</dbReference>
<dbReference type="InterPro" id="IPR042102">
    <property type="entry name" value="RNA_pol_Rpb1_3_sf"/>
</dbReference>
<evidence type="ECO:0000256" key="5">
    <source>
        <dbReference type="ARBA" id="ARBA00022679"/>
    </source>
</evidence>
<gene>
    <name evidence="17" type="ORF">Salat_0681400</name>
</gene>
<comment type="subcellular location">
    <subcellularLocation>
        <location evidence="1">Nucleus</location>
    </subcellularLocation>
</comment>
<dbReference type="Pfam" id="PF04997">
    <property type="entry name" value="RNA_pol_Rpb1_1"/>
    <property type="match status" value="1"/>
</dbReference>
<dbReference type="NCBIfam" id="NF006336">
    <property type="entry name" value="PRK08566.1"/>
    <property type="match status" value="1"/>
</dbReference>
<evidence type="ECO:0000256" key="4">
    <source>
        <dbReference type="ARBA" id="ARBA00022478"/>
    </source>
</evidence>
<evidence type="ECO:0000313" key="17">
    <source>
        <dbReference type="EMBL" id="KAK4435181.1"/>
    </source>
</evidence>
<dbReference type="Gene3D" id="1.10.274.100">
    <property type="entry name" value="RNA polymerase Rpb1, domain 3"/>
    <property type="match status" value="1"/>
</dbReference>
<evidence type="ECO:0000256" key="2">
    <source>
        <dbReference type="ARBA" id="ARBA00006460"/>
    </source>
</evidence>
<evidence type="ECO:0000256" key="9">
    <source>
        <dbReference type="ARBA" id="ARBA00022842"/>
    </source>
</evidence>
<dbReference type="InterPro" id="IPR035698">
    <property type="entry name" value="RNAP_III_Rpc1_C"/>
</dbReference>
<dbReference type="InterPro" id="IPR007081">
    <property type="entry name" value="RNA_pol_Rpb1_5"/>
</dbReference>